<name>A0A9E5MMJ2_9GAMM</name>
<reference evidence="1" key="1">
    <citation type="submission" date="2020-03" db="EMBL/GenBank/DDBJ databases">
        <authorList>
            <person name="Guo F."/>
        </authorList>
    </citation>
    <scope>NUCLEOTIDE SEQUENCE</scope>
    <source>
        <strain evidence="1">JCM 30134</strain>
    </source>
</reference>
<dbReference type="AlphaFoldDB" id="A0A9E5MMJ2"/>
<evidence type="ECO:0000313" key="2">
    <source>
        <dbReference type="Proteomes" id="UP000787472"/>
    </source>
</evidence>
<proteinExistence type="predicted"/>
<keyword evidence="2" id="KW-1185">Reference proteome</keyword>
<dbReference type="RefSeq" id="WP_167188622.1">
    <property type="nucleotide sequence ID" value="NZ_JAAONZ010000013.1"/>
</dbReference>
<protein>
    <submittedName>
        <fullName evidence="1">Uncharacterized protein</fullName>
    </submittedName>
</protein>
<accession>A0A9E5MMJ2</accession>
<comment type="caution">
    <text evidence="1">The sequence shown here is derived from an EMBL/GenBank/DDBJ whole genome shotgun (WGS) entry which is preliminary data.</text>
</comment>
<gene>
    <name evidence="1" type="ORF">G8770_15240</name>
</gene>
<dbReference type="Proteomes" id="UP000787472">
    <property type="component" value="Unassembled WGS sequence"/>
</dbReference>
<sequence length="185" mass="21476">MERPGGSERNRWCRVTTTDDLKSLDVRKLARNAGLANQSFRVEWMSGDEYTGSIDVKTSRQAIELNYRIKTFDFWRVCEQVVSLVYTSCHFGRKRPWFSCPGCLSRCAILYLGGSGFACRVCYGLLYRSQTLSKLDRYLYQRVALEKRLYGDEGCFKPGVHSRTRSRVWEKYMALQEKISTELMG</sequence>
<organism evidence="1 2">
    <name type="scientific">Pseudomaricurvus hydrocarbonicus</name>
    <dbReference type="NCBI Taxonomy" id="1470433"/>
    <lineage>
        <taxon>Bacteria</taxon>
        <taxon>Pseudomonadati</taxon>
        <taxon>Pseudomonadota</taxon>
        <taxon>Gammaproteobacteria</taxon>
        <taxon>Cellvibrionales</taxon>
        <taxon>Cellvibrionaceae</taxon>
        <taxon>Pseudomaricurvus</taxon>
    </lineage>
</organism>
<dbReference type="EMBL" id="JAAONZ010000013">
    <property type="protein sequence ID" value="NHO66905.1"/>
    <property type="molecule type" value="Genomic_DNA"/>
</dbReference>
<evidence type="ECO:0000313" key="1">
    <source>
        <dbReference type="EMBL" id="NHO66905.1"/>
    </source>
</evidence>